<comment type="caution">
    <text evidence="1">The sequence shown here is derived from an EMBL/GenBank/DDBJ whole genome shotgun (WGS) entry which is preliminary data.</text>
</comment>
<organism evidence="1 2">
    <name type="scientific">Sinanaerobacter chloroacetimidivorans</name>
    <dbReference type="NCBI Taxonomy" id="2818044"/>
    <lineage>
        <taxon>Bacteria</taxon>
        <taxon>Bacillati</taxon>
        <taxon>Bacillota</taxon>
        <taxon>Clostridia</taxon>
        <taxon>Peptostreptococcales</taxon>
        <taxon>Anaerovoracaceae</taxon>
        <taxon>Sinanaerobacter</taxon>
    </lineage>
</organism>
<gene>
    <name evidence="1" type="ORF">KCX82_01830</name>
</gene>
<evidence type="ECO:0000313" key="2">
    <source>
        <dbReference type="Proteomes" id="UP000675664"/>
    </source>
</evidence>
<dbReference type="Proteomes" id="UP000675664">
    <property type="component" value="Unassembled WGS sequence"/>
</dbReference>
<name>A0A8J8B1U4_9FIRM</name>
<evidence type="ECO:0000313" key="1">
    <source>
        <dbReference type="EMBL" id="MBR0596605.1"/>
    </source>
</evidence>
<reference evidence="1" key="2">
    <citation type="submission" date="2021-04" db="EMBL/GenBank/DDBJ databases">
        <authorList>
            <person name="Liu J."/>
        </authorList>
    </citation>
    <scope>NUCLEOTIDE SEQUENCE</scope>
    <source>
        <strain evidence="1">BAD-6</strain>
    </source>
</reference>
<dbReference type="RefSeq" id="WP_227016729.1">
    <property type="nucleotide sequence ID" value="NZ_JAGSND010000001.1"/>
</dbReference>
<dbReference type="AlphaFoldDB" id="A0A8J8B1U4"/>
<reference evidence="1" key="1">
    <citation type="submission" date="2021-04" db="EMBL/GenBank/DDBJ databases">
        <title>Sinoanaerobacter chloroacetimidivorans sp. nov., an obligate anaerobic bacterium isolated from anaerobic sludge.</title>
        <authorList>
            <person name="Bao Y."/>
        </authorList>
    </citation>
    <scope>NUCLEOTIDE SEQUENCE</scope>
    <source>
        <strain evidence="1">BAD-6</strain>
    </source>
</reference>
<keyword evidence="2" id="KW-1185">Reference proteome</keyword>
<accession>A0A8J8B1U4</accession>
<protein>
    <submittedName>
        <fullName evidence="1">Uncharacterized protein</fullName>
    </submittedName>
</protein>
<sequence>MYGEKEVLKAYPFRLGRFELSVIDSVPDERARRWYFTGGKKATRAEKLRYIIRCYKESQSRQDGDT</sequence>
<proteinExistence type="predicted"/>
<dbReference type="EMBL" id="JAGSND010000001">
    <property type="protein sequence ID" value="MBR0596605.1"/>
    <property type="molecule type" value="Genomic_DNA"/>
</dbReference>